<feature type="domain" description="Glucose-1-phosphate adenylyltransferase/Bifunctional protein GlmU-like C-terminal hexapeptide" evidence="4">
    <location>
        <begin position="292"/>
        <end position="365"/>
    </location>
</feature>
<evidence type="ECO:0000259" key="4">
    <source>
        <dbReference type="Pfam" id="PF24894"/>
    </source>
</evidence>
<dbReference type="Pfam" id="PF24894">
    <property type="entry name" value="Hexapep_GlmU"/>
    <property type="match status" value="1"/>
</dbReference>
<organism evidence="5 6">
    <name type="scientific">Sporolactobacillus inulinus CASD</name>
    <dbReference type="NCBI Taxonomy" id="1069536"/>
    <lineage>
        <taxon>Bacteria</taxon>
        <taxon>Bacillati</taxon>
        <taxon>Bacillota</taxon>
        <taxon>Bacilli</taxon>
        <taxon>Bacillales</taxon>
        <taxon>Sporolactobacillaceae</taxon>
        <taxon>Sporolactobacillus</taxon>
    </lineage>
</organism>
<evidence type="ECO:0000256" key="1">
    <source>
        <dbReference type="ARBA" id="ARBA00010443"/>
    </source>
</evidence>
<dbReference type="STRING" id="1069536.SINU_12365"/>
<gene>
    <name evidence="5" type="ORF">SINU_12365</name>
</gene>
<dbReference type="PANTHER" id="PTHR43523:SF6">
    <property type="entry name" value="GLYCOGEN BIOSYNTHESIS PROTEIN GLGD"/>
    <property type="match status" value="1"/>
</dbReference>
<dbReference type="InterPro" id="IPR005835">
    <property type="entry name" value="NTP_transferase_dom"/>
</dbReference>
<dbReference type="NCBIfam" id="TIGR02092">
    <property type="entry name" value="glgD"/>
    <property type="match status" value="1"/>
</dbReference>
<dbReference type="CDD" id="cd04651">
    <property type="entry name" value="LbH_G1P_AT_C"/>
    <property type="match status" value="1"/>
</dbReference>
<dbReference type="InterPro" id="IPR056818">
    <property type="entry name" value="GlmU/GlgC-like_hexapep"/>
</dbReference>
<dbReference type="OrthoDB" id="9801810at2"/>
<dbReference type="PANTHER" id="PTHR43523">
    <property type="entry name" value="GLUCOSE-1-PHOSPHATE ADENYLYLTRANSFERASE-RELATED"/>
    <property type="match status" value="1"/>
</dbReference>
<protein>
    <submittedName>
        <fullName evidence="5">Glucose-1-phosphate adenylyltransferase</fullName>
    </submittedName>
</protein>
<dbReference type="Gene3D" id="2.160.10.10">
    <property type="entry name" value="Hexapeptide repeat proteins"/>
    <property type="match status" value="1"/>
</dbReference>
<dbReference type="Gene3D" id="3.90.550.10">
    <property type="entry name" value="Spore Coat Polysaccharide Biosynthesis Protein SpsA, Chain A"/>
    <property type="match status" value="1"/>
</dbReference>
<sequence>MRRNKICGILNLTESKSAIDPLTRHRPIASLPFCSRYRLIDFPLTNLTTAGVDTIGVFTHDNLRSIYDHVRSGKEWGLDSIYGGLFFFSDPRLDRRANRYSAEGDLLNYYNNIEFFDKSESEYTVVMGTRMLCAIDVQAILRHHIEQGAEVTVVYKSMENIDNDDQNTACLTIDEDGRVRGLKSSVLHDKTDHVYMNMEIYLLKTELLTKLIRNGVAENEHCNLSDLLHQAIIALPSNGFEYTGYMKNIHSVRSFYEANMDMLHDSNLLALLKGSQHIHTKVKNEAPTFYSRSSDVTDSLIANGCIIHGEVAHSVIFRNVLIEKKTVLNSSVVMQGSSIGSGAELHYVILDKNVRIEPNTKLIGTQANPIVIEKNSVISRIVEGDFTRLTNIGKSISEVDSKQSSKDFFHHY</sequence>
<dbReference type="Proteomes" id="UP000035553">
    <property type="component" value="Unassembled WGS sequence"/>
</dbReference>
<evidence type="ECO:0000256" key="2">
    <source>
        <dbReference type="ARBA" id="ARBA00023056"/>
    </source>
</evidence>
<evidence type="ECO:0000259" key="3">
    <source>
        <dbReference type="Pfam" id="PF00483"/>
    </source>
</evidence>
<proteinExistence type="inferred from homology"/>
<dbReference type="InterPro" id="IPR011831">
    <property type="entry name" value="ADP-Glc_PPase"/>
</dbReference>
<dbReference type="AlphaFoldDB" id="A0A0U1QLI9"/>
<name>A0A0U1QLI9_9BACL</name>
<dbReference type="GO" id="GO:0005978">
    <property type="term" value="P:glycogen biosynthetic process"/>
    <property type="evidence" value="ECO:0007669"/>
    <property type="project" value="UniProtKB-KW"/>
</dbReference>
<dbReference type="GO" id="GO:0008878">
    <property type="term" value="F:glucose-1-phosphate adenylyltransferase activity"/>
    <property type="evidence" value="ECO:0007669"/>
    <property type="project" value="InterPro"/>
</dbReference>
<feature type="domain" description="Nucleotidyl transferase" evidence="3">
    <location>
        <begin position="21"/>
        <end position="262"/>
    </location>
</feature>
<keyword evidence="5" id="KW-0808">Transferase</keyword>
<dbReference type="InterPro" id="IPR011832">
    <property type="entry name" value="GlgDAde_trans"/>
</dbReference>
<accession>A0A0U1QLI9</accession>
<keyword evidence="2" id="KW-0320">Glycogen biosynthesis</keyword>
<dbReference type="InterPro" id="IPR011004">
    <property type="entry name" value="Trimer_LpxA-like_sf"/>
</dbReference>
<keyword evidence="6" id="KW-1185">Reference proteome</keyword>
<evidence type="ECO:0000313" key="6">
    <source>
        <dbReference type="Proteomes" id="UP000035553"/>
    </source>
</evidence>
<dbReference type="SUPFAM" id="SSF51161">
    <property type="entry name" value="Trimeric LpxA-like enzymes"/>
    <property type="match status" value="1"/>
</dbReference>
<dbReference type="InterPro" id="IPR029044">
    <property type="entry name" value="Nucleotide-diphossugar_trans"/>
</dbReference>
<evidence type="ECO:0000313" key="5">
    <source>
        <dbReference type="EMBL" id="KLI01674.1"/>
    </source>
</evidence>
<dbReference type="Pfam" id="PF00483">
    <property type="entry name" value="NTP_transferase"/>
    <property type="match status" value="1"/>
</dbReference>
<dbReference type="EMBL" id="AFVQ02000180">
    <property type="protein sequence ID" value="KLI01674.1"/>
    <property type="molecule type" value="Genomic_DNA"/>
</dbReference>
<keyword evidence="5" id="KW-0548">Nucleotidyltransferase</keyword>
<dbReference type="SUPFAM" id="SSF53448">
    <property type="entry name" value="Nucleotide-diphospho-sugar transferases"/>
    <property type="match status" value="1"/>
</dbReference>
<reference evidence="5 6" key="1">
    <citation type="journal article" date="2011" name="J. Bacteriol.">
        <title>Draft genome sequence of Sporolactobacillus inulinus strain CASD, an efficient D-lactic acid-producing bacterium with high-concentration lactate tolerance capability.</title>
        <authorList>
            <person name="Yu B."/>
            <person name="Su F."/>
            <person name="Wang L."/>
            <person name="Xu K."/>
            <person name="Zhao B."/>
            <person name="Xu P."/>
        </authorList>
    </citation>
    <scope>NUCLEOTIDE SEQUENCE [LARGE SCALE GENOMIC DNA]</scope>
    <source>
        <strain evidence="5 6">CASD</strain>
    </source>
</reference>
<comment type="caution">
    <text evidence="5">The sequence shown here is derived from an EMBL/GenBank/DDBJ whole genome shotgun (WGS) entry which is preliminary data.</text>
</comment>
<comment type="similarity">
    <text evidence="1">Belongs to the bacterial/plant glucose-1-phosphate adenylyltransferase family.</text>
</comment>